<reference evidence="2" key="1">
    <citation type="submission" date="2016-10" db="EMBL/GenBank/DDBJ databases">
        <authorList>
            <person name="Varghese N."/>
            <person name="Submissions S."/>
        </authorList>
    </citation>
    <scope>NUCLEOTIDE SEQUENCE [LARGE SCALE GENOMIC DNA]</scope>
    <source>
        <strain evidence="2">DSM 22376</strain>
    </source>
</reference>
<dbReference type="Pfam" id="PF11185">
    <property type="entry name" value="DUF2971"/>
    <property type="match status" value="1"/>
</dbReference>
<accession>A0A1H4FW32</accession>
<dbReference type="EMBL" id="FNRD01000015">
    <property type="protein sequence ID" value="SEB01060.1"/>
    <property type="molecule type" value="Genomic_DNA"/>
</dbReference>
<name>A0A1H4FW32_9FLAO</name>
<organism evidence="1 2">
    <name type="scientific">Flavobacterium gillisiae</name>
    <dbReference type="NCBI Taxonomy" id="150146"/>
    <lineage>
        <taxon>Bacteria</taxon>
        <taxon>Pseudomonadati</taxon>
        <taxon>Bacteroidota</taxon>
        <taxon>Flavobacteriia</taxon>
        <taxon>Flavobacteriales</taxon>
        <taxon>Flavobacteriaceae</taxon>
        <taxon>Flavobacterium</taxon>
    </lineage>
</organism>
<dbReference type="OrthoDB" id="190848at2"/>
<dbReference type="Proteomes" id="UP000198951">
    <property type="component" value="Unassembled WGS sequence"/>
</dbReference>
<gene>
    <name evidence="1" type="ORF">SAMN05443667_11528</name>
</gene>
<dbReference type="InterPro" id="IPR021352">
    <property type="entry name" value="DUF2971"/>
</dbReference>
<evidence type="ECO:0000313" key="2">
    <source>
        <dbReference type="Proteomes" id="UP000198951"/>
    </source>
</evidence>
<evidence type="ECO:0000313" key="1">
    <source>
        <dbReference type="EMBL" id="SEB01060.1"/>
    </source>
</evidence>
<keyword evidence="2" id="KW-1185">Reference proteome</keyword>
<evidence type="ECO:0008006" key="3">
    <source>
        <dbReference type="Google" id="ProtNLM"/>
    </source>
</evidence>
<dbReference type="RefSeq" id="WP_143031880.1">
    <property type="nucleotide sequence ID" value="NZ_FNRD01000015.1"/>
</dbReference>
<proteinExistence type="predicted"/>
<protein>
    <recommendedName>
        <fullName evidence="3">DUF2971 domain-containing protein</fullName>
    </recommendedName>
</protein>
<dbReference type="AlphaFoldDB" id="A0A1H4FW32"/>
<sequence>MTKKFLDLNTAFPLMEKFDQEVFKKVFPKSTYLQAYFGGKIAGKFDYKNLFEETDYEISKDQSFIHYTSLQALTSILNNGYFRWSEFRHFEDIEELHYASKIFDDIDSLKSNGERINDQKGNCFALSACLNTEKTRKNPFMWEKYGNKGKGVIIQFKINYDEIFNFLLGKVQYGEDGMKYLVNLKKLAEKFRLNNDGFTYDHFPERIMEFLAFHKQEKYLSENEVRFFFRKSKSKDDKHNHPSIYEDITYNNEVRYFFKTFLTERKSILELEINDEDNRNEYFKLYPTIEIEEIILGNNLEIARKVEIFQLLEILQIKYNYNYKLYQLTNENKIVESNGIF</sequence>